<organism evidence="1 2">
    <name type="scientific">Cognatiyoonia sediminum</name>
    <dbReference type="NCBI Taxonomy" id="1508389"/>
    <lineage>
        <taxon>Bacteria</taxon>
        <taxon>Pseudomonadati</taxon>
        <taxon>Pseudomonadota</taxon>
        <taxon>Alphaproteobacteria</taxon>
        <taxon>Rhodobacterales</taxon>
        <taxon>Paracoccaceae</taxon>
        <taxon>Cognatiyoonia</taxon>
    </lineage>
</organism>
<protein>
    <submittedName>
        <fullName evidence="1">Lipopolysaccharide export system protein LptC</fullName>
    </submittedName>
</protein>
<dbReference type="Proteomes" id="UP000184074">
    <property type="component" value="Unassembled WGS sequence"/>
</dbReference>
<dbReference type="AlphaFoldDB" id="A0A1M5QJM9"/>
<dbReference type="OrthoDB" id="7871110at2"/>
<evidence type="ECO:0000313" key="2">
    <source>
        <dbReference type="Proteomes" id="UP000184074"/>
    </source>
</evidence>
<sequence length="193" mass="20561">MVGWAKVILPVMGIALLSTLFLFSRSSSDSNEIPFAQLSELAEEQRINAPEFSGVAADGSIIKISARSAQPLEGKLDTLSIDGPSLRLDSPDGTELTISAGEGLIDGPSRYAELSGLARLETSSGYMMETAGLRADLATGEIVSDGRLKVLAPFGELEAGNVSILVPSMDEGQQMHFTDGVRMLYQPQSRIEE</sequence>
<name>A0A1M5QJM9_9RHOB</name>
<dbReference type="EMBL" id="FQXB01000003">
    <property type="protein sequence ID" value="SHH14106.1"/>
    <property type="molecule type" value="Genomic_DNA"/>
</dbReference>
<reference evidence="1 2" key="1">
    <citation type="submission" date="2016-11" db="EMBL/GenBank/DDBJ databases">
        <authorList>
            <person name="Jaros S."/>
            <person name="Januszkiewicz K."/>
            <person name="Wedrychowicz H."/>
        </authorList>
    </citation>
    <scope>NUCLEOTIDE SEQUENCE [LARGE SCALE GENOMIC DNA]</scope>
    <source>
        <strain evidence="1 2">DSM 28715</strain>
    </source>
</reference>
<accession>A0A1M5QJM9</accession>
<keyword evidence="2" id="KW-1185">Reference proteome</keyword>
<gene>
    <name evidence="1" type="ORF">SAMN05444003_2152</name>
</gene>
<dbReference type="STRING" id="1508389.SAMN05444003_2152"/>
<proteinExistence type="predicted"/>
<evidence type="ECO:0000313" key="1">
    <source>
        <dbReference type="EMBL" id="SHH14106.1"/>
    </source>
</evidence>